<name>A0A133KPZ1_HEYCO</name>
<dbReference type="Proteomes" id="UP000070376">
    <property type="component" value="Unassembled WGS sequence"/>
</dbReference>
<organism evidence="1 2">
    <name type="scientific">Heyndrickxia coagulans</name>
    <name type="common">Weizmannia coagulans</name>
    <dbReference type="NCBI Taxonomy" id="1398"/>
    <lineage>
        <taxon>Bacteria</taxon>
        <taxon>Bacillati</taxon>
        <taxon>Bacillota</taxon>
        <taxon>Bacilli</taxon>
        <taxon>Bacillales</taxon>
        <taxon>Bacillaceae</taxon>
        <taxon>Heyndrickxia</taxon>
    </lineage>
</organism>
<dbReference type="AlphaFoldDB" id="A0A133KPZ1"/>
<comment type="caution">
    <text evidence="1">The sequence shown here is derived from an EMBL/GenBank/DDBJ whole genome shotgun (WGS) entry which is preliminary data.</text>
</comment>
<evidence type="ECO:0000313" key="1">
    <source>
        <dbReference type="EMBL" id="KWZ81557.1"/>
    </source>
</evidence>
<proteinExistence type="predicted"/>
<gene>
    <name evidence="1" type="ORF">HMPREF3213_01972</name>
</gene>
<dbReference type="EMBL" id="LRPN01000072">
    <property type="protein sequence ID" value="KWZ81557.1"/>
    <property type="molecule type" value="Genomic_DNA"/>
</dbReference>
<reference evidence="2" key="1">
    <citation type="submission" date="2016-01" db="EMBL/GenBank/DDBJ databases">
        <authorList>
            <person name="Mitreva M."/>
            <person name="Pepin K.H."/>
            <person name="Mihindukulasuriya K.A."/>
            <person name="Fulton R."/>
            <person name="Fronick C."/>
            <person name="O'Laughlin M."/>
            <person name="Miner T."/>
            <person name="Herter B."/>
            <person name="Rosa B.A."/>
            <person name="Cordes M."/>
            <person name="Tomlinson C."/>
            <person name="Wollam A."/>
            <person name="Palsikar V.B."/>
            <person name="Mardis E.R."/>
            <person name="Wilson R.K."/>
        </authorList>
    </citation>
    <scope>NUCLEOTIDE SEQUENCE [LARGE SCALE GENOMIC DNA]</scope>
    <source>
        <strain evidence="2">GED7749B</strain>
    </source>
</reference>
<evidence type="ECO:0000313" key="2">
    <source>
        <dbReference type="Proteomes" id="UP000070376"/>
    </source>
</evidence>
<sequence length="93" mass="10822">MSRRKKQLAQIFRIATTARNAYQVLGKWKMSLLDWRGTKKIPFRRTIREIQSKWLPDGLPRRGYVKLDKATSTQIVRSSPVLEFMICSAVVAK</sequence>
<protein>
    <submittedName>
        <fullName evidence="1">Uncharacterized protein</fullName>
    </submittedName>
</protein>
<accession>A0A133KPZ1</accession>